<keyword evidence="1" id="KW-0812">Transmembrane</keyword>
<gene>
    <name evidence="2" type="ORF">AABB31_23005</name>
</gene>
<accession>A0ABZ3JBW9</accession>
<proteinExistence type="predicted"/>
<keyword evidence="1" id="KW-0472">Membrane</keyword>
<name>A0ABZ3JBW9_9RHOB</name>
<keyword evidence="3" id="KW-1185">Reference proteome</keyword>
<feature type="transmembrane region" description="Helical" evidence="1">
    <location>
        <begin position="79"/>
        <end position="102"/>
    </location>
</feature>
<evidence type="ECO:0000313" key="2">
    <source>
        <dbReference type="EMBL" id="XFU26690.1"/>
    </source>
</evidence>
<organism evidence="2 3">
    <name type="scientific">Yoonia rhodophyticola</name>
    <dbReference type="NCBI Taxonomy" id="3137370"/>
    <lineage>
        <taxon>Bacteria</taxon>
        <taxon>Pseudomonadati</taxon>
        <taxon>Pseudomonadota</taxon>
        <taxon>Alphaproteobacteria</taxon>
        <taxon>Rhodobacterales</taxon>
        <taxon>Paracoccaceae</taxon>
        <taxon>Yoonia</taxon>
    </lineage>
</organism>
<feature type="transmembrane region" description="Helical" evidence="1">
    <location>
        <begin position="49"/>
        <end position="67"/>
    </location>
</feature>
<dbReference type="EMBL" id="CP151767">
    <property type="protein sequence ID" value="XFU26690.1"/>
    <property type="molecule type" value="Genomic_DNA"/>
</dbReference>
<evidence type="ECO:0000256" key="1">
    <source>
        <dbReference type="SAM" id="Phobius"/>
    </source>
</evidence>
<sequence>MRFDWPTPEQMIYRVTRLRRLVLLAVMIPVVTMLAGSLIDPAFLAPDRATLGCLAVALLVVGHVVLFPNVPLETISLSLSLTCLIVAAPWIKAFSALAPVAYADAALALLVGLSVVAAGGLMLLLQLVLGVSLLMGPFVRLRLKASVDVGCSADVARGQFALKPGVRRGRILTGAADENGFFDVAIVAPQVEDPANAANPMIVHVAAKVMQETAQGQETMLVLPNGAVTVTSETFAPTADGCQVAISEMPGDFTLGMHAMFWLTDQQADNLTETADIIAGIPARANGLAHGVSFLAVAGAVLSPRLPVADRAE</sequence>
<reference evidence="2 3" key="2">
    <citation type="submission" date="2024-08" db="EMBL/GenBank/DDBJ databases">
        <title>Phylogenomic analyses of a clade within the roseobacter group suggest taxonomic reassignments of species of the genera Aestuariivita, Citreicella, Loktanella, Nautella, Pelagibaca, Ruegeria, Thalassobius, Thiobacimonas and Tropicibacter, and the proposal o.</title>
        <authorList>
            <person name="Jeon C.O."/>
        </authorList>
    </citation>
    <scope>NUCLEOTIDE SEQUENCE [LARGE SCALE GENOMIC DNA]</scope>
    <source>
        <strain evidence="2 3">SS1-5</strain>
    </source>
</reference>
<dbReference type="RefSeq" id="WP_373635556.1">
    <property type="nucleotide sequence ID" value="NZ_CP151767.2"/>
</dbReference>
<evidence type="ECO:0000313" key="3">
    <source>
        <dbReference type="Proteomes" id="UP001470809"/>
    </source>
</evidence>
<feature type="transmembrane region" description="Helical" evidence="1">
    <location>
        <begin position="108"/>
        <end position="134"/>
    </location>
</feature>
<feature type="transmembrane region" description="Helical" evidence="1">
    <location>
        <begin position="21"/>
        <end position="43"/>
    </location>
</feature>
<reference evidence="3" key="1">
    <citation type="submission" date="2024-04" db="EMBL/GenBank/DDBJ databases">
        <title>Phylogenomic analyses of a clade within the roseobacter group suggest taxonomic reassignments of species of the genera Aestuariivita, Citreicella, Loktanella, Nautella, Pelagibaca, Ruegeria, Thalassobius, Thiobacimonas and Tropicibacter, and the proposal o.</title>
        <authorList>
            <person name="Jeon C.O."/>
        </authorList>
    </citation>
    <scope>NUCLEOTIDE SEQUENCE [LARGE SCALE GENOMIC DNA]</scope>
    <source>
        <strain evidence="3">SS1-5</strain>
    </source>
</reference>
<keyword evidence="1" id="KW-1133">Transmembrane helix</keyword>
<dbReference type="Proteomes" id="UP001470809">
    <property type="component" value="Chromosome"/>
</dbReference>
<protein>
    <submittedName>
        <fullName evidence="2">Uncharacterized protein</fullName>
    </submittedName>
</protein>